<comment type="caution">
    <text evidence="3">The sequence shown here is derived from an EMBL/GenBank/DDBJ whole genome shotgun (WGS) entry which is preliminary data.</text>
</comment>
<proteinExistence type="predicted"/>
<dbReference type="Proteomes" id="UP001166191">
    <property type="component" value="Unassembled WGS sequence"/>
</dbReference>
<feature type="region of interest" description="Disordered" evidence="1">
    <location>
        <begin position="63"/>
        <end position="114"/>
    </location>
</feature>
<feature type="compositionally biased region" description="Basic and acidic residues" evidence="1">
    <location>
        <begin position="16"/>
        <end position="27"/>
    </location>
</feature>
<evidence type="ECO:0000256" key="2">
    <source>
        <dbReference type="SAM" id="Phobius"/>
    </source>
</evidence>
<feature type="transmembrane region" description="Helical" evidence="2">
    <location>
        <begin position="34"/>
        <end position="55"/>
    </location>
</feature>
<dbReference type="EMBL" id="JAHKNG010000004">
    <property type="protein sequence ID" value="MBU3029233.1"/>
    <property type="molecule type" value="Genomic_DNA"/>
</dbReference>
<sequence length="188" mass="20208">MHSSDDHRQGPAGTDQRQDAGGNRRPETSPTGQAIIWGGVALGVAGLTAAAMLTARRLAGAGDVSRLQADRAADDTPQARRFARPEPTPRHAPRERARRDPRDAPRRNPAQDLTETADALSGSLNNAVDTFVGAFAAFRGIASQVPWIIDEFSAAADQVRTILNKREAPSDDGADGASRKDERRMHRL</sequence>
<keyword evidence="2" id="KW-1133">Transmembrane helix</keyword>
<keyword evidence="2" id="KW-0812">Transmembrane</keyword>
<feature type="region of interest" description="Disordered" evidence="1">
    <location>
        <begin position="1"/>
        <end position="33"/>
    </location>
</feature>
<protein>
    <submittedName>
        <fullName evidence="3">Uncharacterized protein</fullName>
    </submittedName>
</protein>
<name>A0ABS6AF70_9RHOB</name>
<evidence type="ECO:0000313" key="3">
    <source>
        <dbReference type="EMBL" id="MBU3029233.1"/>
    </source>
</evidence>
<organism evidence="3 4">
    <name type="scientific">Paracoccus marinaquae</name>
    <dbReference type="NCBI Taxonomy" id="2841926"/>
    <lineage>
        <taxon>Bacteria</taxon>
        <taxon>Pseudomonadati</taxon>
        <taxon>Pseudomonadota</taxon>
        <taxon>Alphaproteobacteria</taxon>
        <taxon>Rhodobacterales</taxon>
        <taxon>Paracoccaceae</taxon>
        <taxon>Paracoccus</taxon>
    </lineage>
</organism>
<feature type="region of interest" description="Disordered" evidence="1">
    <location>
        <begin position="163"/>
        <end position="188"/>
    </location>
</feature>
<evidence type="ECO:0000256" key="1">
    <source>
        <dbReference type="SAM" id="MobiDB-lite"/>
    </source>
</evidence>
<reference evidence="3" key="1">
    <citation type="submission" date="2021-06" db="EMBL/GenBank/DDBJ databases">
        <title>Paracoccus bacterium XHP0099 sp. nov., isolated from the surface waters of the Yellow Sea.</title>
        <authorList>
            <person name="Xue H."/>
            <person name="Zhang D."/>
        </authorList>
    </citation>
    <scope>NUCLEOTIDE SEQUENCE</scope>
    <source>
        <strain evidence="3">XHP0099</strain>
    </source>
</reference>
<dbReference type="RefSeq" id="WP_216031932.1">
    <property type="nucleotide sequence ID" value="NZ_JAHKNG010000004.1"/>
</dbReference>
<accession>A0ABS6AF70</accession>
<keyword evidence="2" id="KW-0472">Membrane</keyword>
<feature type="compositionally biased region" description="Basic and acidic residues" evidence="1">
    <location>
        <begin position="68"/>
        <end position="106"/>
    </location>
</feature>
<keyword evidence="4" id="KW-1185">Reference proteome</keyword>
<feature type="compositionally biased region" description="Basic and acidic residues" evidence="1">
    <location>
        <begin position="177"/>
        <end position="188"/>
    </location>
</feature>
<evidence type="ECO:0000313" key="4">
    <source>
        <dbReference type="Proteomes" id="UP001166191"/>
    </source>
</evidence>
<gene>
    <name evidence="3" type="ORF">KNW02_03740</name>
</gene>